<evidence type="ECO:0000313" key="3">
    <source>
        <dbReference type="Proteomes" id="UP000527324"/>
    </source>
</evidence>
<sequence length="99" mass="10572">MKPSLRLSVIAAVTLGVASLTSTASSAQIIGGNRVALYDVVYYSDASKTTEVGRNYGVCYGGWGTPIWAGNSEFTSGQQTAFHSQEHVGWCTPEGIEYF</sequence>
<keyword evidence="1" id="KW-0732">Signal</keyword>
<name>A0A7W9FAR4_9CAUL</name>
<feature type="chain" id="PRO_5031206290" evidence="1">
    <location>
        <begin position="27"/>
        <end position="99"/>
    </location>
</feature>
<dbReference type="AlphaFoldDB" id="A0A7W9FAR4"/>
<comment type="caution">
    <text evidence="2">The sequence shown here is derived from an EMBL/GenBank/DDBJ whole genome shotgun (WGS) entry which is preliminary data.</text>
</comment>
<reference evidence="2 3" key="1">
    <citation type="submission" date="2020-08" db="EMBL/GenBank/DDBJ databases">
        <title>Genomic Encyclopedia of Type Strains, Phase IV (KMG-IV): sequencing the most valuable type-strain genomes for metagenomic binning, comparative biology and taxonomic classification.</title>
        <authorList>
            <person name="Goeker M."/>
        </authorList>
    </citation>
    <scope>NUCLEOTIDE SEQUENCE [LARGE SCALE GENOMIC DNA]</scope>
    <source>
        <strain evidence="2 3">DSM 4731</strain>
    </source>
</reference>
<protein>
    <submittedName>
        <fullName evidence="2">Uncharacterized protein</fullName>
    </submittedName>
</protein>
<dbReference type="Proteomes" id="UP000527324">
    <property type="component" value="Unassembled WGS sequence"/>
</dbReference>
<dbReference type="EMBL" id="JACHOQ010000006">
    <property type="protein sequence ID" value="MBB5740683.1"/>
    <property type="molecule type" value="Genomic_DNA"/>
</dbReference>
<organism evidence="2 3">
    <name type="scientific">Brevundimonas aurantiaca</name>
    <dbReference type="NCBI Taxonomy" id="74316"/>
    <lineage>
        <taxon>Bacteria</taxon>
        <taxon>Pseudomonadati</taxon>
        <taxon>Pseudomonadota</taxon>
        <taxon>Alphaproteobacteria</taxon>
        <taxon>Caulobacterales</taxon>
        <taxon>Caulobacteraceae</taxon>
        <taxon>Brevundimonas</taxon>
    </lineage>
</organism>
<proteinExistence type="predicted"/>
<dbReference type="GeneID" id="88838948"/>
<keyword evidence="3" id="KW-1185">Reference proteome</keyword>
<feature type="signal peptide" evidence="1">
    <location>
        <begin position="1"/>
        <end position="26"/>
    </location>
</feature>
<evidence type="ECO:0000313" key="2">
    <source>
        <dbReference type="EMBL" id="MBB5740683.1"/>
    </source>
</evidence>
<gene>
    <name evidence="2" type="ORF">GGQ93_002412</name>
</gene>
<dbReference type="RefSeq" id="WP_183217272.1">
    <property type="nucleotide sequence ID" value="NZ_CAJFZW010000042.1"/>
</dbReference>
<accession>A0A7W9FAR4</accession>
<evidence type="ECO:0000256" key="1">
    <source>
        <dbReference type="SAM" id="SignalP"/>
    </source>
</evidence>